<reference evidence="1 2" key="1">
    <citation type="journal article" date="2013" name="Proc. Natl. Acad. Sci. U.S.A.">
        <title>Twelve previously unknown phage genera are ubiquitous in global oceans.</title>
        <authorList>
            <person name="Holmfeldt K."/>
            <person name="Solonenko N."/>
            <person name="Shah M."/>
            <person name="Corrier K."/>
            <person name="Riemann L."/>
            <person name="Verberkmoes N.C."/>
            <person name="Sullivan M.B."/>
        </authorList>
    </citation>
    <scope>NUCLEOTIDE SEQUENCE [LARGE SCALE GENOMIC DNA]</scope>
    <source>
        <strain evidence="1">Phi38:1</strain>
    </source>
</reference>
<gene>
    <name evidence="1" type="ORF">Phi38:1_gp067</name>
</gene>
<protein>
    <submittedName>
        <fullName evidence="1">Uncharacterized protein</fullName>
    </submittedName>
</protein>
<reference evidence="2" key="2">
    <citation type="submission" date="2013-03" db="EMBL/GenBank/DDBJ databases">
        <title>The Cellulophaga phages: a novel, diverse, and globally ubiquitous model system.</title>
        <authorList>
            <person name="Holmfeldt K."/>
            <person name="Solonenko N."/>
            <person name="Shah M."/>
            <person name="Corrier K."/>
            <person name="Riemann L."/>
            <person name="VerBerkmoes N.C."/>
            <person name="Sullivan M.B."/>
        </authorList>
    </citation>
    <scope>NUCLEOTIDE SEQUENCE [LARGE SCALE GENOMIC DNA]</scope>
</reference>
<dbReference type="GeneID" id="16796836"/>
<evidence type="ECO:0000313" key="2">
    <source>
        <dbReference type="Proteomes" id="UP000014715"/>
    </source>
</evidence>
<accession>S0A0T7</accession>
<proteinExistence type="predicted"/>
<dbReference type="Proteomes" id="UP000014715">
    <property type="component" value="Segment"/>
</dbReference>
<name>S0A0T7_9CAUD</name>
<organism evidence="1 2">
    <name type="scientific">Cellulophaga phage phi38:1</name>
    <dbReference type="NCBI Taxonomy" id="1327977"/>
    <lineage>
        <taxon>Viruses</taxon>
        <taxon>Duplodnaviria</taxon>
        <taxon>Heunggongvirae</taxon>
        <taxon>Uroviricota</taxon>
        <taxon>Caudoviricetes</taxon>
        <taxon>Pervagoviridae</taxon>
        <taxon>Callevirus</taxon>
        <taxon>Callevirus phi38una</taxon>
    </lineage>
</organism>
<keyword evidence="2" id="KW-1185">Reference proteome</keyword>
<dbReference type="KEGG" id="vg:16796836"/>
<sequence length="43" mass="5044">MNIFLRQVQPLDIIATKATIRIPREIIVCHVCFHIVNIQLFLI</sequence>
<dbReference type="EMBL" id="KC821614">
    <property type="protein sequence ID" value="AGO48097.1"/>
    <property type="molecule type" value="Genomic_DNA"/>
</dbReference>
<evidence type="ECO:0000313" key="1">
    <source>
        <dbReference type="EMBL" id="AGO48097.1"/>
    </source>
</evidence>
<dbReference type="RefSeq" id="YP_008241448.1">
    <property type="nucleotide sequence ID" value="NC_021796.1"/>
</dbReference>